<dbReference type="PANTHER" id="PTHR31060:SF32">
    <property type="entry name" value="BTB_POZ DOMAIN PLANT PROTEIN"/>
    <property type="match status" value="1"/>
</dbReference>
<dbReference type="PANTHER" id="PTHR31060">
    <property type="entry name" value="OSJNBA0011J08.25 PROTEIN-RELATED"/>
    <property type="match status" value="1"/>
</dbReference>
<sequence length="165" mass="18679">MHAAPLSGSIIFCGLRRGGDGRSGREMSGFFRDTLRGREQGVVMQSVEISDCDDVEVYLETLVLMYSHDLKRRLMDEDVSRVLAFLKVFADIMFETGIESCLEAIPWSEDEEEKVVTQLSQLQLCDLAVEVLQRDHPWKIWSKEMKGTGDGEEKSLVWFSRGAGL</sequence>
<accession>A0AAD6M748</accession>
<dbReference type="EMBL" id="JAQIZT010000011">
    <property type="protein sequence ID" value="KAJ6979966.1"/>
    <property type="molecule type" value="Genomic_DNA"/>
</dbReference>
<gene>
    <name evidence="1" type="ORF">NC653_027944</name>
</gene>
<proteinExistence type="predicted"/>
<keyword evidence="2" id="KW-1185">Reference proteome</keyword>
<evidence type="ECO:0000313" key="1">
    <source>
        <dbReference type="EMBL" id="KAJ6979966.1"/>
    </source>
</evidence>
<reference evidence="1" key="1">
    <citation type="journal article" date="2023" name="Mol. Ecol. Resour.">
        <title>Chromosome-level genome assembly of a triploid poplar Populus alba 'Berolinensis'.</title>
        <authorList>
            <person name="Chen S."/>
            <person name="Yu Y."/>
            <person name="Wang X."/>
            <person name="Wang S."/>
            <person name="Zhang T."/>
            <person name="Zhou Y."/>
            <person name="He R."/>
            <person name="Meng N."/>
            <person name="Wang Y."/>
            <person name="Liu W."/>
            <person name="Liu Z."/>
            <person name="Liu J."/>
            <person name="Guo Q."/>
            <person name="Huang H."/>
            <person name="Sederoff R.R."/>
            <person name="Wang G."/>
            <person name="Qu G."/>
            <person name="Chen S."/>
        </authorList>
    </citation>
    <scope>NUCLEOTIDE SEQUENCE</scope>
    <source>
        <strain evidence="1">SC-2020</strain>
    </source>
</reference>
<evidence type="ECO:0000313" key="2">
    <source>
        <dbReference type="Proteomes" id="UP001164929"/>
    </source>
</evidence>
<comment type="caution">
    <text evidence="1">The sequence shown here is derived from an EMBL/GenBank/DDBJ whole genome shotgun (WGS) entry which is preliminary data.</text>
</comment>
<dbReference type="AlphaFoldDB" id="A0AAD6M748"/>
<dbReference type="InterPro" id="IPR038920">
    <property type="entry name" value="At3g05675-like"/>
</dbReference>
<protein>
    <submittedName>
        <fullName evidence="1">Uncharacterized protein</fullName>
    </submittedName>
</protein>
<organism evidence="1 2">
    <name type="scientific">Populus alba x Populus x berolinensis</name>
    <dbReference type="NCBI Taxonomy" id="444605"/>
    <lineage>
        <taxon>Eukaryota</taxon>
        <taxon>Viridiplantae</taxon>
        <taxon>Streptophyta</taxon>
        <taxon>Embryophyta</taxon>
        <taxon>Tracheophyta</taxon>
        <taxon>Spermatophyta</taxon>
        <taxon>Magnoliopsida</taxon>
        <taxon>eudicotyledons</taxon>
        <taxon>Gunneridae</taxon>
        <taxon>Pentapetalae</taxon>
        <taxon>rosids</taxon>
        <taxon>fabids</taxon>
        <taxon>Malpighiales</taxon>
        <taxon>Salicaceae</taxon>
        <taxon>Saliceae</taxon>
        <taxon>Populus</taxon>
    </lineage>
</organism>
<dbReference type="Proteomes" id="UP001164929">
    <property type="component" value="Chromosome 11"/>
</dbReference>
<name>A0AAD6M748_9ROSI</name>